<organism evidence="2 4">
    <name type="scientific">Bacteroides intestinalis</name>
    <dbReference type="NCBI Taxonomy" id="329854"/>
    <lineage>
        <taxon>Bacteria</taxon>
        <taxon>Pseudomonadati</taxon>
        <taxon>Bacteroidota</taxon>
        <taxon>Bacteroidia</taxon>
        <taxon>Bacteroidales</taxon>
        <taxon>Bacteroidaceae</taxon>
        <taxon>Bacteroides</taxon>
    </lineage>
</organism>
<accession>A0A3E4KZ41</accession>
<evidence type="ECO:0008006" key="5">
    <source>
        <dbReference type="Google" id="ProtNLM"/>
    </source>
</evidence>
<comment type="caution">
    <text evidence="2">The sequence shown here is derived from an EMBL/GenBank/DDBJ whole genome shotgun (WGS) entry which is preliminary data.</text>
</comment>
<dbReference type="Proteomes" id="UP000291191">
    <property type="component" value="Unassembled WGS sequence"/>
</dbReference>
<dbReference type="AlphaFoldDB" id="A0A3E4KZ41"/>
<evidence type="ECO:0000313" key="4">
    <source>
        <dbReference type="Proteomes" id="UP000291191"/>
    </source>
</evidence>
<evidence type="ECO:0000313" key="1">
    <source>
        <dbReference type="EMBL" id="RHN09443.1"/>
    </source>
</evidence>
<gene>
    <name evidence="1" type="ORF">DWZ32_03315</name>
    <name evidence="2" type="ORF">EAJ06_20060</name>
</gene>
<protein>
    <recommendedName>
        <fullName evidence="5">YbjN domain-containing protein</fullName>
    </recommendedName>
</protein>
<sequence length="162" mass="18588">METTALKPLRMHLQEFLESVGADYQCDEENHFYTFGMTSNGMNIRAFILYNEENDWMRCHMPMPIKVPEEKRTAAILLLNKMNNEAPGICLNMDEEDGEIVSTMMVNTDNGAINYSILNAMIHTCYNAIDACIPRIMRLIYQQPEDMLLQISSKQINNSIAN</sequence>
<dbReference type="RefSeq" id="WP_117706856.1">
    <property type="nucleotide sequence ID" value="NZ_BAABZC010000001.1"/>
</dbReference>
<keyword evidence="4" id="KW-1185">Reference proteome</keyword>
<reference evidence="1 3" key="1">
    <citation type="submission" date="2018-08" db="EMBL/GenBank/DDBJ databases">
        <title>A genome reference for cultivated species of the human gut microbiota.</title>
        <authorList>
            <person name="Zou Y."/>
            <person name="Xue W."/>
            <person name="Luo G."/>
        </authorList>
    </citation>
    <scope>NUCLEOTIDE SEQUENCE [LARGE SCALE GENOMIC DNA]</scope>
    <source>
        <strain evidence="1 3">AF31-23</strain>
    </source>
</reference>
<dbReference type="EMBL" id="RCXO01000034">
    <property type="protein sequence ID" value="RYT77385.1"/>
    <property type="molecule type" value="Genomic_DNA"/>
</dbReference>
<proteinExistence type="predicted"/>
<name>A0A3E4KZ41_9BACE</name>
<dbReference type="Proteomes" id="UP000286003">
    <property type="component" value="Unassembled WGS sequence"/>
</dbReference>
<evidence type="ECO:0000313" key="2">
    <source>
        <dbReference type="EMBL" id="RYT77385.1"/>
    </source>
</evidence>
<dbReference type="EMBL" id="QRQM01000003">
    <property type="protein sequence ID" value="RHN09443.1"/>
    <property type="molecule type" value="Genomic_DNA"/>
</dbReference>
<evidence type="ECO:0000313" key="3">
    <source>
        <dbReference type="Proteomes" id="UP000286003"/>
    </source>
</evidence>
<reference evidence="2 4" key="2">
    <citation type="journal article" date="2019" name="Science, e1252229">
        <title>Invertible promoters mediate bacterial phase variation, antibiotic resistance, and host adaptation in the gut.</title>
        <authorList>
            <person name="Jiang X."/>
            <person name="Hall A.B."/>
            <person name="Arthur T.D."/>
            <person name="Plichta D.R."/>
            <person name="Covington C.T."/>
            <person name="Poyet M."/>
            <person name="Crothers J."/>
            <person name="Moses P.L."/>
            <person name="Tolonen A.C."/>
            <person name="Vlamakis H."/>
            <person name="Alm E.J."/>
            <person name="Xavier R.J."/>
        </authorList>
    </citation>
    <scope>NUCLEOTIDE SEQUENCE [LARGE SCALE GENOMIC DNA]</scope>
    <source>
        <strain evidence="2">Bf_0095</strain>
        <strain evidence="4">bf_0095</strain>
    </source>
</reference>